<keyword evidence="1" id="KW-0378">Hydrolase</keyword>
<organism evidence="1 2">
    <name type="scientific">Anoxybacterium hadale</name>
    <dbReference type="NCBI Taxonomy" id="3408580"/>
    <lineage>
        <taxon>Bacteria</taxon>
        <taxon>Bacillati</taxon>
        <taxon>Bacillota</taxon>
        <taxon>Clostridia</taxon>
        <taxon>Peptostreptococcales</taxon>
        <taxon>Anaerovoracaceae</taxon>
        <taxon>Anoxybacterium</taxon>
    </lineage>
</organism>
<keyword evidence="2" id="KW-1185">Reference proteome</keyword>
<protein>
    <submittedName>
        <fullName evidence="1">Alpha/beta hydrolase</fullName>
    </submittedName>
</protein>
<evidence type="ECO:0000313" key="1">
    <source>
        <dbReference type="EMBL" id="QOX63681.1"/>
    </source>
</evidence>
<gene>
    <name evidence="1" type="ORF">FRZ06_10125</name>
</gene>
<sequence>MIKLSITGKNGSVDISQLVPSISLSGEFQQCARTLEFSMVASAIDTNLPVVSCELGNQVVVTLDSQELFNGIVFSRHKSTSGSSINVTCFDYGIYLKRNEAVYKFPNWTPEAITKRICTDFGIKPGRIAATGVKISRNFIGVDLYSMIQTAYTIASVKTGKKYQIRFRGLELDVIEKGMANEPLILSSGRNLISASTTESIESMINQVRIYNSKDQLIDTKENSEAVKLYGRLQSYLRKTDDEDAAKEAEKILKDYDVSQKITVENLGSPLNITGNTVIVQEPYTGLYGLFYIDNDVHMWNKGQYTNKLVLNFENMMNEKDVGKLG</sequence>
<dbReference type="Proteomes" id="UP000594014">
    <property type="component" value="Chromosome"/>
</dbReference>
<reference evidence="1" key="1">
    <citation type="submission" date="2019-08" db="EMBL/GenBank/DDBJ databases">
        <title>Genome sequence of Clostridiales bacterium MT110.</title>
        <authorList>
            <person name="Cao J."/>
        </authorList>
    </citation>
    <scope>NUCLEOTIDE SEQUENCE</scope>
    <source>
        <strain evidence="1">MT110</strain>
    </source>
</reference>
<proteinExistence type="predicted"/>
<name>A0ACD1ABK0_9FIRM</name>
<accession>A0ACD1ABK0</accession>
<dbReference type="EMBL" id="CP042469">
    <property type="protein sequence ID" value="QOX63681.1"/>
    <property type="molecule type" value="Genomic_DNA"/>
</dbReference>
<evidence type="ECO:0000313" key="2">
    <source>
        <dbReference type="Proteomes" id="UP000594014"/>
    </source>
</evidence>